<dbReference type="EMBL" id="WMBB01000006">
    <property type="protein sequence ID" value="MTE13976.1"/>
    <property type="molecule type" value="Genomic_DNA"/>
</dbReference>
<dbReference type="Proteomes" id="UP000432464">
    <property type="component" value="Unassembled WGS sequence"/>
</dbReference>
<name>A0A6I3KZX5_9NOCA</name>
<gene>
    <name evidence="1" type="ORF">GLP40_14510</name>
</gene>
<keyword evidence="2" id="KW-1185">Reference proteome</keyword>
<protein>
    <recommendedName>
        <fullName evidence="3">TetR family transcriptional regulator</fullName>
    </recommendedName>
</protein>
<dbReference type="AlphaFoldDB" id="A0A6I3KZX5"/>
<reference evidence="1 2" key="1">
    <citation type="submission" date="2019-11" db="EMBL/GenBank/DDBJ databases">
        <title>Nocardia sp. nov. CT2-14 isolated from soil.</title>
        <authorList>
            <person name="Kanchanasin P."/>
            <person name="Tanasupawat S."/>
            <person name="Yuki M."/>
            <person name="Kudo T."/>
        </authorList>
    </citation>
    <scope>NUCLEOTIDE SEQUENCE [LARGE SCALE GENOMIC DNA]</scope>
    <source>
        <strain evidence="1 2">CT2-14</strain>
    </source>
</reference>
<comment type="caution">
    <text evidence="1">The sequence shown here is derived from an EMBL/GenBank/DDBJ whole genome shotgun (WGS) entry which is preliminary data.</text>
</comment>
<evidence type="ECO:0008006" key="3">
    <source>
        <dbReference type="Google" id="ProtNLM"/>
    </source>
</evidence>
<evidence type="ECO:0000313" key="1">
    <source>
        <dbReference type="EMBL" id="MTE13976.1"/>
    </source>
</evidence>
<organism evidence="1 2">
    <name type="scientific">Nocardia aurantiaca</name>
    <dbReference type="NCBI Taxonomy" id="2675850"/>
    <lineage>
        <taxon>Bacteria</taxon>
        <taxon>Bacillati</taxon>
        <taxon>Actinomycetota</taxon>
        <taxon>Actinomycetes</taxon>
        <taxon>Mycobacteriales</taxon>
        <taxon>Nocardiaceae</taxon>
        <taxon>Nocardia</taxon>
    </lineage>
</organism>
<accession>A0A6I3KZX5</accession>
<sequence length="161" mass="16637">MADLRAGWDTHIGFGLANPAVFGLLTDPGRGNSSPAAAAGLEVLRARVHRVAAAGRLRVTESRAVELIHAAGTGAVLALLSVPPEDRHLDLADAMYDAVMGSILIDMPTLPENSTTAAVAAFRALAPKLPMLTDAERALLSGWLNRADDNRTGPGAPSPSG</sequence>
<evidence type="ECO:0000313" key="2">
    <source>
        <dbReference type="Proteomes" id="UP000432464"/>
    </source>
</evidence>
<dbReference type="RefSeq" id="WP_154788416.1">
    <property type="nucleotide sequence ID" value="NZ_WMBB01000006.1"/>
</dbReference>
<proteinExistence type="predicted"/>